<comment type="caution">
    <text evidence="2">The sequence shown here is derived from an EMBL/GenBank/DDBJ whole genome shotgun (WGS) entry which is preliminary data.</text>
</comment>
<accession>A0A9P1DTH0</accession>
<evidence type="ECO:0000256" key="1">
    <source>
        <dbReference type="SAM" id="MobiDB-lite"/>
    </source>
</evidence>
<reference evidence="2" key="1">
    <citation type="submission" date="2022-10" db="EMBL/GenBank/DDBJ databases">
        <authorList>
            <person name="Chen Y."/>
            <person name="Dougan E. K."/>
            <person name="Chan C."/>
            <person name="Rhodes N."/>
            <person name="Thang M."/>
        </authorList>
    </citation>
    <scope>NUCLEOTIDE SEQUENCE</scope>
</reference>
<feature type="compositionally biased region" description="Basic and acidic residues" evidence="1">
    <location>
        <begin position="218"/>
        <end position="256"/>
    </location>
</feature>
<keyword evidence="4" id="KW-1185">Reference proteome</keyword>
<dbReference type="EMBL" id="CAMXCT010006517">
    <property type="protein sequence ID" value="CAI4015167.1"/>
    <property type="molecule type" value="Genomic_DNA"/>
</dbReference>
<dbReference type="AlphaFoldDB" id="A0A9P1DTH0"/>
<evidence type="ECO:0000313" key="3">
    <source>
        <dbReference type="EMBL" id="CAL1168542.1"/>
    </source>
</evidence>
<reference evidence="3" key="2">
    <citation type="submission" date="2024-04" db="EMBL/GenBank/DDBJ databases">
        <authorList>
            <person name="Chen Y."/>
            <person name="Shah S."/>
            <person name="Dougan E. K."/>
            <person name="Thang M."/>
            <person name="Chan C."/>
        </authorList>
    </citation>
    <scope>NUCLEOTIDE SEQUENCE [LARGE SCALE GENOMIC DNA]</scope>
</reference>
<feature type="non-terminal residue" evidence="2">
    <location>
        <position position="1235"/>
    </location>
</feature>
<feature type="region of interest" description="Disordered" evidence="1">
    <location>
        <begin position="516"/>
        <end position="563"/>
    </location>
</feature>
<dbReference type="OrthoDB" id="408095at2759"/>
<dbReference type="EMBL" id="CAMXCT030006517">
    <property type="protein sequence ID" value="CAL4802479.1"/>
    <property type="molecule type" value="Genomic_DNA"/>
</dbReference>
<feature type="compositionally biased region" description="Basic and acidic residues" evidence="1">
    <location>
        <begin position="187"/>
        <end position="206"/>
    </location>
</feature>
<feature type="non-terminal residue" evidence="2">
    <location>
        <position position="1"/>
    </location>
</feature>
<sequence length="1235" mass="136253">AKASLIYKGICNFIQNYSPVYEDDLDRNYYLILEVLIALRQFFERGDGLPTVKDLQDWGNDQAQKLRSMLGHLHALARKADAARNPKVHVLKTLYLKMVGKKEDALTQLVVDLDEEPIWVEDKTADNGPIAIKDPPAEEAEPSSELCTDIAKTFPDSQPRSKEVAWGLTPPRGGSVDNLETLPWNPESHEPGAERDMETGHDKDGDEVADLAAQQAALRKEKREVEKPTKTKKDKKAPADGNGKEDEKEKRRAKAKEGWLKLQEVEVPGLVMPKELNGRISFTMKSPDGQGSSVGVILNAVDNKQGVTVPWQGRPEVAWGHATCIAGWGYFKFQQIASLCGNRGFESGGFISQISLEKLLKEIKPETLGFLVRQGVDYETDGCCHDLLGNIGFMFAVRQILRIKEGGLGYWADGAPPLDLLGIVNGGFKELPDLCDWNHGDFSSLLQLVSFASRNGGYQSDPDVPLQIAPSAAAFEKLRANLEVILPSNICPLWPQGDLVLGLLRPRAVLGQVKGPSAASGLAGGGGVKVEAPPAVHGGDEKPADASVNGSPSPSDPTVDGQKPLRHLETQTTIPLGHVDDMEVDAAMDEQYNKPLWRCLFESLPGREVALDKLVKPTCIWLDIRQENGDVSKVDPTMQELCFKAVTIKELIHQKETAVKTKEREHNLALAKINSAVDAMTAQQRQKVEAMGSTNVEESPLFQVNKKNIMVWKGNKVQVLEKAFQCVMDEFHRAEDLLHKHVEKMIENAYSSWAEHMHMEPDVGIDPDLFGELEAIMETSPKVSMPVPAAEADLGQHLDDHRQVCDVTQATASVEPGEVTGDRVESQEDYDRRMAVNAKMSSRCPTAVLEKAKGRRHNRQLIGELFEAWLSAGEDWLQSSIVCNASRSMAQRRRGKYTMMTYRTLKERFGNSLAKQILHEKKKQEEDKVAGDPLVYWMKHPDVDHEDEVSEDLTIGITASGGLDQSQTRQAMRFACSIPIMQIAVGGDLERFQAAGLGLQPGAGGTPAGAPAPRAEKVKKVVPLAKQVTNKISSSATLLTGFKTELDARKTAICAAKTSLESCYAQTLGKTDETIHADQKLLETINTNLANCESAFTSFNGTIKSIKLAIDPPAKKEPRPKAKAKADSYRKAHEIVNHVRKEMSCGYETLCAYLKPARVCVAWMASFLDDLCRDEQYQNLVVMKDCMCSMAAFHLTLEENGRYLTLEAASLLQQQCDVQKILARDWPKCGQLEPL</sequence>
<protein>
    <submittedName>
        <fullName evidence="2">Uncharacterized protein</fullName>
    </submittedName>
</protein>
<evidence type="ECO:0000313" key="4">
    <source>
        <dbReference type="Proteomes" id="UP001152797"/>
    </source>
</evidence>
<proteinExistence type="predicted"/>
<gene>
    <name evidence="2" type="ORF">C1SCF055_LOCUS40013</name>
</gene>
<dbReference type="Proteomes" id="UP001152797">
    <property type="component" value="Unassembled WGS sequence"/>
</dbReference>
<name>A0A9P1DTH0_9DINO</name>
<feature type="region of interest" description="Disordered" evidence="1">
    <location>
        <begin position="126"/>
        <end position="145"/>
    </location>
</feature>
<dbReference type="EMBL" id="CAMXCT020006517">
    <property type="protein sequence ID" value="CAL1168542.1"/>
    <property type="molecule type" value="Genomic_DNA"/>
</dbReference>
<evidence type="ECO:0000313" key="2">
    <source>
        <dbReference type="EMBL" id="CAI4015167.1"/>
    </source>
</evidence>
<feature type="region of interest" description="Disordered" evidence="1">
    <location>
        <begin position="153"/>
        <end position="256"/>
    </location>
</feature>
<organism evidence="2">
    <name type="scientific">Cladocopium goreaui</name>
    <dbReference type="NCBI Taxonomy" id="2562237"/>
    <lineage>
        <taxon>Eukaryota</taxon>
        <taxon>Sar</taxon>
        <taxon>Alveolata</taxon>
        <taxon>Dinophyceae</taxon>
        <taxon>Suessiales</taxon>
        <taxon>Symbiodiniaceae</taxon>
        <taxon>Cladocopium</taxon>
    </lineage>
</organism>